<evidence type="ECO:0000313" key="3">
    <source>
        <dbReference type="Proteomes" id="UP001209878"/>
    </source>
</evidence>
<feature type="region of interest" description="Disordered" evidence="1">
    <location>
        <begin position="1"/>
        <end position="26"/>
    </location>
</feature>
<proteinExistence type="predicted"/>
<evidence type="ECO:0000256" key="1">
    <source>
        <dbReference type="SAM" id="MobiDB-lite"/>
    </source>
</evidence>
<reference evidence="2" key="1">
    <citation type="journal article" date="2023" name="Mol. Biol. Evol.">
        <title>Third-Generation Sequencing Reveals the Adaptive Role of the Epigenome in Three Deep-Sea Polychaetes.</title>
        <authorList>
            <person name="Perez M."/>
            <person name="Aroh O."/>
            <person name="Sun Y."/>
            <person name="Lan Y."/>
            <person name="Juniper S.K."/>
            <person name="Young C.R."/>
            <person name="Angers B."/>
            <person name="Qian P.Y."/>
        </authorList>
    </citation>
    <scope>NUCLEOTIDE SEQUENCE</scope>
    <source>
        <strain evidence="2">R07B-5</strain>
    </source>
</reference>
<accession>A0AAD9NLS4</accession>
<feature type="compositionally biased region" description="Basic and acidic residues" evidence="1">
    <location>
        <begin position="360"/>
        <end position="383"/>
    </location>
</feature>
<keyword evidence="3" id="KW-1185">Reference proteome</keyword>
<protein>
    <submittedName>
        <fullName evidence="2">Uncharacterized protein</fullName>
    </submittedName>
</protein>
<name>A0AAD9NLS4_RIDPI</name>
<dbReference type="AlphaFoldDB" id="A0AAD9NLS4"/>
<dbReference type="EMBL" id="JAODUO010000889">
    <property type="protein sequence ID" value="KAK2173258.1"/>
    <property type="molecule type" value="Genomic_DNA"/>
</dbReference>
<dbReference type="Proteomes" id="UP001209878">
    <property type="component" value="Unassembled WGS sequence"/>
</dbReference>
<feature type="region of interest" description="Disordered" evidence="1">
    <location>
        <begin position="318"/>
        <end position="404"/>
    </location>
</feature>
<feature type="compositionally biased region" description="Polar residues" evidence="1">
    <location>
        <begin position="333"/>
        <end position="345"/>
    </location>
</feature>
<feature type="compositionally biased region" description="Basic and acidic residues" evidence="1">
    <location>
        <begin position="14"/>
        <end position="26"/>
    </location>
</feature>
<organism evidence="2 3">
    <name type="scientific">Ridgeia piscesae</name>
    <name type="common">Tubeworm</name>
    <dbReference type="NCBI Taxonomy" id="27915"/>
    <lineage>
        <taxon>Eukaryota</taxon>
        <taxon>Metazoa</taxon>
        <taxon>Spiralia</taxon>
        <taxon>Lophotrochozoa</taxon>
        <taxon>Annelida</taxon>
        <taxon>Polychaeta</taxon>
        <taxon>Sedentaria</taxon>
        <taxon>Canalipalpata</taxon>
        <taxon>Sabellida</taxon>
        <taxon>Siboglinidae</taxon>
        <taxon>Ridgeia</taxon>
    </lineage>
</organism>
<sequence>MSTTMSAGTHGRRARPDFRRSRTADDRVHRMAVERQVKPCNVSRLVFDGATVCPGHRATSHGFTGGLLAVAPADRRADNIRVTSPSTKSAPVEHTHNYDPNRLREYRWKTERDIRRETPEAADRFYKHTYGTAQCSSVELKFPERTIDGHRLRSRLRSLQRAATAESAHTDPALANITSGRILERLRELEQMRHPSAVIDTLQPQDGHRTDDRQDVSLYSQVAQSIGLFSHGSERTRTANFRLRARPAMEYASTPRILSAAAAPPSARSNKSADTYIGYLEGQASTRPVTDAGSGWGGQAPAVYNHTATESRLVQMVADCNSPGGTGNGNGNAQEPTSSEPQPVNSEHCAVSDNQPLPDTSREDKTSSIEHVTSDAKAPENKPPKNGLRKVATVAPPPRKHKSSTVRVACRPVVKKELTIVVPMV</sequence>
<comment type="caution">
    <text evidence="2">The sequence shown here is derived from an EMBL/GenBank/DDBJ whole genome shotgun (WGS) entry which is preliminary data.</text>
</comment>
<evidence type="ECO:0000313" key="2">
    <source>
        <dbReference type="EMBL" id="KAK2173258.1"/>
    </source>
</evidence>
<gene>
    <name evidence="2" type="ORF">NP493_889g01071</name>
</gene>